<sequence length="146" mass="16047">MWLTKNHWDKKLDGVNGVVGVAIDTGKSSRNALQWATEHLLTKGQTVVLIHVKLKPTTLSTSHSLLSPKIGIFGIGDGKASGTKGLEEQGKDIFHSYRLFCARKDIRCKDILLDDVDVCKALIEYASQSIIEHLVLGSSSKSTFLR</sequence>
<comment type="caution">
    <text evidence="5">The sequence shown here is derived from an EMBL/GenBank/DDBJ whole genome shotgun (WGS) entry which is preliminary data.</text>
</comment>
<keyword evidence="6" id="KW-1185">Reference proteome</keyword>
<dbReference type="InterPro" id="IPR051348">
    <property type="entry name" value="U-box_ubiquitin_ligases"/>
</dbReference>
<feature type="domain" description="UspA" evidence="4">
    <location>
        <begin position="19"/>
        <end position="144"/>
    </location>
</feature>
<accession>A0ABU6QR45</accession>
<dbReference type="EC" id="2.3.2.27" evidence="2"/>
<dbReference type="SUPFAM" id="SSF52402">
    <property type="entry name" value="Adenine nucleotide alpha hydrolases-like"/>
    <property type="match status" value="1"/>
</dbReference>
<protein>
    <recommendedName>
        <fullName evidence="2">RING-type E3 ubiquitin transferase</fullName>
        <ecNumber evidence="2">2.3.2.27</ecNumber>
    </recommendedName>
</protein>
<dbReference type="Gene3D" id="3.40.50.620">
    <property type="entry name" value="HUPs"/>
    <property type="match status" value="1"/>
</dbReference>
<proteinExistence type="predicted"/>
<evidence type="ECO:0000259" key="4">
    <source>
        <dbReference type="Pfam" id="PF00582"/>
    </source>
</evidence>
<keyword evidence="3" id="KW-0833">Ubl conjugation pathway</keyword>
<dbReference type="PANTHER" id="PTHR45647">
    <property type="entry name" value="OS02G0152300 PROTEIN"/>
    <property type="match status" value="1"/>
</dbReference>
<comment type="catalytic activity">
    <reaction evidence="1">
        <text>S-ubiquitinyl-[E2 ubiquitin-conjugating enzyme]-L-cysteine + [acceptor protein]-L-lysine = [E2 ubiquitin-conjugating enzyme]-L-cysteine + N(6)-ubiquitinyl-[acceptor protein]-L-lysine.</text>
        <dbReference type="EC" id="2.3.2.27"/>
    </reaction>
</comment>
<dbReference type="Proteomes" id="UP001341840">
    <property type="component" value="Unassembled WGS sequence"/>
</dbReference>
<dbReference type="EMBL" id="JASCZI010001097">
    <property type="protein sequence ID" value="MED6114277.1"/>
    <property type="molecule type" value="Genomic_DNA"/>
</dbReference>
<evidence type="ECO:0000313" key="5">
    <source>
        <dbReference type="EMBL" id="MED6114277.1"/>
    </source>
</evidence>
<evidence type="ECO:0000256" key="2">
    <source>
        <dbReference type="ARBA" id="ARBA00012483"/>
    </source>
</evidence>
<dbReference type="InterPro" id="IPR014729">
    <property type="entry name" value="Rossmann-like_a/b/a_fold"/>
</dbReference>
<dbReference type="Pfam" id="PF00582">
    <property type="entry name" value="Usp"/>
    <property type="match status" value="1"/>
</dbReference>
<dbReference type="PANTHER" id="PTHR45647:SF135">
    <property type="entry name" value="ADENINE NUCLEOTIDE ALPHA HYDROLASE-LIKE DOMAIN KINASE"/>
    <property type="match status" value="1"/>
</dbReference>
<reference evidence="5 6" key="1">
    <citation type="journal article" date="2023" name="Plants (Basel)">
        <title>Bridging the Gap: Combining Genomics and Transcriptomics Approaches to Understand Stylosanthes scabra, an Orphan Legume from the Brazilian Caatinga.</title>
        <authorList>
            <person name="Ferreira-Neto J.R.C."/>
            <person name="da Silva M.D."/>
            <person name="Binneck E."/>
            <person name="de Melo N.F."/>
            <person name="da Silva R.H."/>
            <person name="de Melo A.L.T.M."/>
            <person name="Pandolfi V."/>
            <person name="Bustamante F.O."/>
            <person name="Brasileiro-Vidal A.C."/>
            <person name="Benko-Iseppon A.M."/>
        </authorList>
    </citation>
    <scope>NUCLEOTIDE SEQUENCE [LARGE SCALE GENOMIC DNA]</scope>
    <source>
        <tissue evidence="5">Leaves</tissue>
    </source>
</reference>
<dbReference type="InterPro" id="IPR006016">
    <property type="entry name" value="UspA"/>
</dbReference>
<evidence type="ECO:0000256" key="1">
    <source>
        <dbReference type="ARBA" id="ARBA00000900"/>
    </source>
</evidence>
<evidence type="ECO:0000313" key="6">
    <source>
        <dbReference type="Proteomes" id="UP001341840"/>
    </source>
</evidence>
<gene>
    <name evidence="5" type="ORF">PIB30_078754</name>
</gene>
<organism evidence="5 6">
    <name type="scientific">Stylosanthes scabra</name>
    <dbReference type="NCBI Taxonomy" id="79078"/>
    <lineage>
        <taxon>Eukaryota</taxon>
        <taxon>Viridiplantae</taxon>
        <taxon>Streptophyta</taxon>
        <taxon>Embryophyta</taxon>
        <taxon>Tracheophyta</taxon>
        <taxon>Spermatophyta</taxon>
        <taxon>Magnoliopsida</taxon>
        <taxon>eudicotyledons</taxon>
        <taxon>Gunneridae</taxon>
        <taxon>Pentapetalae</taxon>
        <taxon>rosids</taxon>
        <taxon>fabids</taxon>
        <taxon>Fabales</taxon>
        <taxon>Fabaceae</taxon>
        <taxon>Papilionoideae</taxon>
        <taxon>50 kb inversion clade</taxon>
        <taxon>dalbergioids sensu lato</taxon>
        <taxon>Dalbergieae</taxon>
        <taxon>Pterocarpus clade</taxon>
        <taxon>Stylosanthes</taxon>
    </lineage>
</organism>
<name>A0ABU6QR45_9FABA</name>
<evidence type="ECO:0000256" key="3">
    <source>
        <dbReference type="ARBA" id="ARBA00022786"/>
    </source>
</evidence>